<dbReference type="PANTHER" id="PTHR47515:SF2">
    <property type="entry name" value="INTEGRASE CORE DOMAIN PROTEIN"/>
    <property type="match status" value="1"/>
</dbReference>
<dbReference type="PROSITE" id="PS50994">
    <property type="entry name" value="INTEGRASE"/>
    <property type="match status" value="1"/>
</dbReference>
<dbReference type="InterPro" id="IPR001584">
    <property type="entry name" value="Integrase_cat-core"/>
</dbReference>
<comment type="caution">
    <text evidence="2">The sequence shown here is derived from an EMBL/GenBank/DDBJ whole genome shotgun (WGS) entry which is preliminary data.</text>
</comment>
<name>A0ABY1ST53_9PSED</name>
<feature type="non-terminal residue" evidence="2">
    <location>
        <position position="306"/>
    </location>
</feature>
<reference evidence="2 3" key="1">
    <citation type="submission" date="2017-06" db="EMBL/GenBank/DDBJ databases">
        <authorList>
            <person name="Varghese N."/>
            <person name="Submissions S."/>
        </authorList>
    </citation>
    <scope>NUCLEOTIDE SEQUENCE [LARGE SCALE GENOMIC DNA]</scope>
    <source>
        <strain evidence="2 3">RLD-1</strain>
    </source>
</reference>
<dbReference type="SUPFAM" id="SSF46689">
    <property type="entry name" value="Homeodomain-like"/>
    <property type="match status" value="1"/>
</dbReference>
<evidence type="ECO:0000313" key="3">
    <source>
        <dbReference type="Proteomes" id="UP000198309"/>
    </source>
</evidence>
<protein>
    <submittedName>
        <fullName evidence="2">Transposase InsO and inactivated derivatives</fullName>
    </submittedName>
</protein>
<dbReference type="Pfam" id="PF13565">
    <property type="entry name" value="HTH_32"/>
    <property type="match status" value="1"/>
</dbReference>
<organism evidence="2 3">
    <name type="scientific">Pseudomonas delhiensis</name>
    <dbReference type="NCBI Taxonomy" id="366289"/>
    <lineage>
        <taxon>Bacteria</taxon>
        <taxon>Pseudomonadati</taxon>
        <taxon>Pseudomonadota</taxon>
        <taxon>Gammaproteobacteria</taxon>
        <taxon>Pseudomonadales</taxon>
        <taxon>Pseudomonadaceae</taxon>
        <taxon>Pseudomonas</taxon>
    </lineage>
</organism>
<dbReference type="Gene3D" id="3.30.420.10">
    <property type="entry name" value="Ribonuclease H-like superfamily/Ribonuclease H"/>
    <property type="match status" value="1"/>
</dbReference>
<evidence type="ECO:0000313" key="2">
    <source>
        <dbReference type="EMBL" id="SNS82389.1"/>
    </source>
</evidence>
<dbReference type="EMBL" id="FZPC01000007">
    <property type="protein sequence ID" value="SNS82389.1"/>
    <property type="molecule type" value="Genomic_DNA"/>
</dbReference>
<accession>A0ABY1ST53</accession>
<keyword evidence="3" id="KW-1185">Reference proteome</keyword>
<dbReference type="SUPFAM" id="SSF53098">
    <property type="entry name" value="Ribonuclease H-like"/>
    <property type="match status" value="1"/>
</dbReference>
<dbReference type="Proteomes" id="UP000198309">
    <property type="component" value="Unassembled WGS sequence"/>
</dbReference>
<dbReference type="InterPro" id="IPR036388">
    <property type="entry name" value="WH-like_DNA-bd_sf"/>
</dbReference>
<dbReference type="RefSeq" id="WP_141137689.1">
    <property type="nucleotide sequence ID" value="NZ_FZPC01000007.1"/>
</dbReference>
<dbReference type="InterPro" id="IPR012337">
    <property type="entry name" value="RNaseH-like_sf"/>
</dbReference>
<dbReference type="PANTHER" id="PTHR47515">
    <property type="entry name" value="LOW CALCIUM RESPONSE LOCUS PROTEIN T"/>
    <property type="match status" value="1"/>
</dbReference>
<proteinExistence type="predicted"/>
<dbReference type="InterPro" id="IPR036397">
    <property type="entry name" value="RNaseH_sf"/>
</dbReference>
<dbReference type="InterPro" id="IPR009057">
    <property type="entry name" value="Homeodomain-like_sf"/>
</dbReference>
<dbReference type="Pfam" id="PF13683">
    <property type="entry name" value="rve_3"/>
    <property type="match status" value="1"/>
</dbReference>
<evidence type="ECO:0000259" key="1">
    <source>
        <dbReference type="PROSITE" id="PS50994"/>
    </source>
</evidence>
<dbReference type="Gene3D" id="1.10.10.10">
    <property type="entry name" value="Winged helix-like DNA-binding domain superfamily/Winged helix DNA-binding domain"/>
    <property type="match status" value="1"/>
</dbReference>
<sequence length="306" mass="35658">MPWRELKPMDEKVLFIADYLRELYSFTVLCERFGISRKTGYKWVERYRHAGLEGLDEQSRRPHKQAFTTPYVIREYILKLRRDSNVDLGPKKIQVLVEQRYPGQSPSRTTIYNILKQADLVAPRRVRQRIPAYPKPLTPAKAPNDLWTADYKGQFLTRDGQWCYPLTVMDHASRYLLACDGLLGPRLAETQAVFERLFRTYGLPSRLRTDNGTPFVSKGRAGLSRLSIWWLRLGILPERIAPGHPEQNGRHERMHRTLKFAAVQPPEADLSSQQTCFENFLQHYNHERPHEALEQKTPAQCYVPSP</sequence>
<feature type="domain" description="Integrase catalytic" evidence="1">
    <location>
        <begin position="139"/>
        <end position="306"/>
    </location>
</feature>
<gene>
    <name evidence="2" type="ORF">SAMN06295949_107189</name>
</gene>